<keyword evidence="3" id="KW-1185">Reference proteome</keyword>
<feature type="non-terminal residue" evidence="2">
    <location>
        <position position="1"/>
    </location>
</feature>
<evidence type="ECO:0000313" key="2">
    <source>
        <dbReference type="EMBL" id="RFU34756.1"/>
    </source>
</evidence>
<feature type="non-terminal residue" evidence="2">
    <location>
        <position position="483"/>
    </location>
</feature>
<proteinExistence type="predicted"/>
<sequence>MNASPQRIMECKIGSSLPQQTRQTDSDVLDVDYNELWERVRAAKRILPDRGELRMAEDKDEDGEGASEAATQITDSTSIQPHKTSPRYAEEMLHPRWIAISEDMREDEMEHLEIQLDLHCASDDGATTLESGPRTIQNNTGELFAEITSEQSEKIDSSLKYLNAFGALEAQWEQRIWRPFFLKDIQGTPMDHNGRAQGHQIQQAKLSFHDRCVLPPLLSRQNDRRASRRISGSVSWFPDYLYALGLSHLTDLAKRLTPRVYRLPSARIAQFECSPSYFMAEIKRDVDQEPAAKQYLAFLGAYTLHEDQQHHQTSSEDQERLEPIRYDLQLLDEIDIARSRDRQQLADWINLIHYYGSTKHLAALQNDVRAATLKLGNTGKTDWMAGIAFVYSNDEGTEIRAVQQSDLLKAYHRGDLEPEGDISDEVLARGLSIGKMSSEQSEEGKDAVSLALSKLPSPPDSAASTSPDTRRRNRSPQKKYPVT</sequence>
<evidence type="ECO:0000313" key="3">
    <source>
        <dbReference type="Proteomes" id="UP000258309"/>
    </source>
</evidence>
<name>A0A3E2HMZ1_SCYLI</name>
<evidence type="ECO:0000256" key="1">
    <source>
        <dbReference type="SAM" id="MobiDB-lite"/>
    </source>
</evidence>
<dbReference type="AlphaFoldDB" id="A0A3E2HMZ1"/>
<feature type="compositionally biased region" description="Polar residues" evidence="1">
    <location>
        <begin position="69"/>
        <end position="83"/>
    </location>
</feature>
<dbReference type="Proteomes" id="UP000258309">
    <property type="component" value="Unassembled WGS sequence"/>
</dbReference>
<gene>
    <name evidence="2" type="ORF">B7463_g1537</name>
</gene>
<feature type="region of interest" description="Disordered" evidence="1">
    <location>
        <begin position="53"/>
        <end position="84"/>
    </location>
</feature>
<feature type="region of interest" description="Disordered" evidence="1">
    <location>
        <begin position="1"/>
        <end position="24"/>
    </location>
</feature>
<feature type="region of interest" description="Disordered" evidence="1">
    <location>
        <begin position="435"/>
        <end position="483"/>
    </location>
</feature>
<dbReference type="EMBL" id="NCSJ02000016">
    <property type="protein sequence ID" value="RFU34756.1"/>
    <property type="molecule type" value="Genomic_DNA"/>
</dbReference>
<dbReference type="OrthoDB" id="5382242at2759"/>
<protein>
    <submittedName>
        <fullName evidence="2">Uncharacterized protein</fullName>
    </submittedName>
</protein>
<accession>A0A3E2HMZ1</accession>
<comment type="caution">
    <text evidence="2">The sequence shown here is derived from an EMBL/GenBank/DDBJ whole genome shotgun (WGS) entry which is preliminary data.</text>
</comment>
<reference evidence="2 3" key="1">
    <citation type="submission" date="2018-05" db="EMBL/GenBank/DDBJ databases">
        <title>Draft genome sequence of Scytalidium lignicola DSM 105466, a ubiquitous saprotrophic fungus.</title>
        <authorList>
            <person name="Buettner E."/>
            <person name="Gebauer A.M."/>
            <person name="Hofrichter M."/>
            <person name="Liers C."/>
            <person name="Kellner H."/>
        </authorList>
    </citation>
    <scope>NUCLEOTIDE SEQUENCE [LARGE SCALE GENOMIC DNA]</scope>
    <source>
        <strain evidence="2 3">DSM 105466</strain>
    </source>
</reference>
<organism evidence="2 3">
    <name type="scientific">Scytalidium lignicola</name>
    <name type="common">Hyphomycete</name>
    <dbReference type="NCBI Taxonomy" id="5539"/>
    <lineage>
        <taxon>Eukaryota</taxon>
        <taxon>Fungi</taxon>
        <taxon>Dikarya</taxon>
        <taxon>Ascomycota</taxon>
        <taxon>Pezizomycotina</taxon>
        <taxon>Leotiomycetes</taxon>
        <taxon>Leotiomycetes incertae sedis</taxon>
        <taxon>Scytalidium</taxon>
    </lineage>
</organism>